<dbReference type="EMBL" id="CM043806">
    <property type="protein sequence ID" value="KAI4812455.1"/>
    <property type="molecule type" value="Genomic_DNA"/>
</dbReference>
<keyword evidence="2" id="KW-1185">Reference proteome</keyword>
<feature type="non-terminal residue" evidence="1">
    <location>
        <position position="1"/>
    </location>
</feature>
<evidence type="ECO:0000313" key="1">
    <source>
        <dbReference type="EMBL" id="KAI4812455.1"/>
    </source>
</evidence>
<gene>
    <name evidence="1" type="ORF">KUCAC02_023841</name>
</gene>
<sequence>EDCMCGLVADIKEGSVEDNHQSSKSLSVTSCNCLCVGGRRRVKEGLSVAAGEKKARSIWFSTSLRGTKAISGEHVCCNSGGVLRLRLL</sequence>
<feature type="non-terminal residue" evidence="1">
    <location>
        <position position="88"/>
    </location>
</feature>
<accession>A0ACB9WG22</accession>
<name>A0ACB9WG22_CHAAC</name>
<evidence type="ECO:0000313" key="2">
    <source>
        <dbReference type="Proteomes" id="UP001057452"/>
    </source>
</evidence>
<dbReference type="Proteomes" id="UP001057452">
    <property type="component" value="Chromosome 22"/>
</dbReference>
<organism evidence="1 2">
    <name type="scientific">Chaenocephalus aceratus</name>
    <name type="common">Blackfin icefish</name>
    <name type="synonym">Chaenichthys aceratus</name>
    <dbReference type="NCBI Taxonomy" id="36190"/>
    <lineage>
        <taxon>Eukaryota</taxon>
        <taxon>Metazoa</taxon>
        <taxon>Chordata</taxon>
        <taxon>Craniata</taxon>
        <taxon>Vertebrata</taxon>
        <taxon>Euteleostomi</taxon>
        <taxon>Actinopterygii</taxon>
        <taxon>Neopterygii</taxon>
        <taxon>Teleostei</taxon>
        <taxon>Neoteleostei</taxon>
        <taxon>Acanthomorphata</taxon>
        <taxon>Eupercaria</taxon>
        <taxon>Perciformes</taxon>
        <taxon>Notothenioidei</taxon>
        <taxon>Channichthyidae</taxon>
        <taxon>Chaenocephalus</taxon>
    </lineage>
</organism>
<proteinExistence type="predicted"/>
<comment type="caution">
    <text evidence="1">The sequence shown here is derived from an EMBL/GenBank/DDBJ whole genome shotgun (WGS) entry which is preliminary data.</text>
</comment>
<protein>
    <submittedName>
        <fullName evidence="1">Uncharacterized protein</fullName>
    </submittedName>
</protein>
<reference evidence="1" key="1">
    <citation type="submission" date="2022-05" db="EMBL/GenBank/DDBJ databases">
        <title>Chromosome-level genome of Chaenocephalus aceratus.</title>
        <authorList>
            <person name="Park H."/>
        </authorList>
    </citation>
    <scope>NUCLEOTIDE SEQUENCE</scope>
    <source>
        <strain evidence="1">KU_202001</strain>
    </source>
</reference>